<dbReference type="AlphaFoldDB" id="A0A562NCK5"/>
<name>A0A562NCK5_9RHOB</name>
<evidence type="ECO:0000313" key="1">
    <source>
        <dbReference type="EMBL" id="TWI29905.1"/>
    </source>
</evidence>
<organism evidence="1 2">
    <name type="scientific">Paracoccus sulfuroxidans</name>
    <dbReference type="NCBI Taxonomy" id="384678"/>
    <lineage>
        <taxon>Bacteria</taxon>
        <taxon>Pseudomonadati</taxon>
        <taxon>Pseudomonadota</taxon>
        <taxon>Alphaproteobacteria</taxon>
        <taxon>Rhodobacterales</taxon>
        <taxon>Paracoccaceae</taxon>
        <taxon>Paracoccus</taxon>
    </lineage>
</organism>
<protein>
    <submittedName>
        <fullName evidence="1">Uncharacterized protein</fullName>
    </submittedName>
</protein>
<accession>A0A562NCK5</accession>
<dbReference type="RefSeq" id="WP_145399461.1">
    <property type="nucleotide sequence ID" value="NZ_VLKU01000012.1"/>
</dbReference>
<proteinExistence type="predicted"/>
<keyword evidence="2" id="KW-1185">Reference proteome</keyword>
<dbReference type="Proteomes" id="UP000316225">
    <property type="component" value="Unassembled WGS sequence"/>
</dbReference>
<dbReference type="EMBL" id="VLKU01000012">
    <property type="protein sequence ID" value="TWI29905.1"/>
    <property type="molecule type" value="Genomic_DNA"/>
</dbReference>
<comment type="caution">
    <text evidence="1">The sequence shown here is derived from an EMBL/GenBank/DDBJ whole genome shotgun (WGS) entry which is preliminary data.</text>
</comment>
<dbReference type="OrthoDB" id="9833204at2"/>
<gene>
    <name evidence="1" type="ORF">IQ24_03377</name>
</gene>
<reference evidence="1 2" key="1">
    <citation type="journal article" date="2015" name="Stand. Genomic Sci.">
        <title>Genomic Encyclopedia of Bacterial and Archaeal Type Strains, Phase III: the genomes of soil and plant-associated and newly described type strains.</title>
        <authorList>
            <person name="Whitman W.B."/>
            <person name="Woyke T."/>
            <person name="Klenk H.P."/>
            <person name="Zhou Y."/>
            <person name="Lilburn T.G."/>
            <person name="Beck B.J."/>
            <person name="De Vos P."/>
            <person name="Vandamme P."/>
            <person name="Eisen J.A."/>
            <person name="Garrity G."/>
            <person name="Hugenholtz P."/>
            <person name="Kyrpides N.C."/>
        </authorList>
    </citation>
    <scope>NUCLEOTIDE SEQUENCE [LARGE SCALE GENOMIC DNA]</scope>
    <source>
        <strain evidence="1 2">CGMCC 1.5364</strain>
    </source>
</reference>
<sequence length="268" mass="28065">MSSGSNSAVSVSDATYRRLRLDPPAQCIAHAQKAANIGRHIQALEETHRELMSIQDRLNFANKAYTFARIVKDTSVAFLDLAGAIAGGQAATVGSVGVAAIDTATSVSEVAHGQGDAATIALRTANSANSVLKGPGAGGTFGQMSGQQTIGMAQTVNEMRSAPSAGAAQQKAAQGAVNLMADTVKGVADMASTSESDKFGKAGRVAAIIKAAYGYKAALNDTIEQRLQTEYDIASAKAVYLHNNRLIMERYRKDLREAMDLLNQCQGQ</sequence>
<evidence type="ECO:0000313" key="2">
    <source>
        <dbReference type="Proteomes" id="UP000316225"/>
    </source>
</evidence>